<dbReference type="RefSeq" id="WP_240327584.1">
    <property type="nucleotide sequence ID" value="NZ_CP031419.1"/>
</dbReference>
<dbReference type="Proteomes" id="UP000057820">
    <property type="component" value="Plasmid 4"/>
</dbReference>
<proteinExistence type="predicted"/>
<dbReference type="AlphaFoldDB" id="A0A0H5PA10"/>
<dbReference type="EMBL" id="LN868941">
    <property type="protein sequence ID" value="CRY84537.1"/>
    <property type="molecule type" value="Genomic_DNA"/>
</dbReference>
<dbReference type="KEGG" id="nfr:ERS450000_06079"/>
<evidence type="ECO:0000313" key="1">
    <source>
        <dbReference type="EMBL" id="CRY84537.1"/>
    </source>
</evidence>
<organism evidence="1 2">
    <name type="scientific">Nocardia farcinica</name>
    <dbReference type="NCBI Taxonomy" id="37329"/>
    <lineage>
        <taxon>Bacteria</taxon>
        <taxon>Bacillati</taxon>
        <taxon>Actinomycetota</taxon>
        <taxon>Actinomycetes</taxon>
        <taxon>Mycobacteriales</taxon>
        <taxon>Nocardiaceae</taxon>
        <taxon>Nocardia</taxon>
    </lineage>
</organism>
<name>A0A0H5PA10_NOCFR</name>
<evidence type="ECO:0000313" key="2">
    <source>
        <dbReference type="Proteomes" id="UP000057820"/>
    </source>
</evidence>
<reference evidence="2" key="1">
    <citation type="submission" date="2015-03" db="EMBL/GenBank/DDBJ databases">
        <authorList>
            <consortium name="Pathogen Informatics"/>
        </authorList>
    </citation>
    <scope>NUCLEOTIDE SEQUENCE [LARGE SCALE GENOMIC DNA]</scope>
    <source>
        <strain evidence="2">NCTC11134</strain>
        <plasmid evidence="2">4</plasmid>
    </source>
</reference>
<keyword evidence="1" id="KW-0614">Plasmid</keyword>
<accession>A0A0H5PA10</accession>
<geneLocation type="plasmid" evidence="1">
    <name>4</name>
</geneLocation>
<protein>
    <submittedName>
        <fullName evidence="1">Uncharacterized protein</fullName>
    </submittedName>
</protein>
<gene>
    <name evidence="1" type="ORF">ERS450000_06079</name>
</gene>
<sequence length="234" mass="25804">MPADNQNERFNESWAAERWHDCTPGAPLYLTPPSTPAIRDRIRAEELGAIMTPAQGNRLSADYPLWCADNGVFGGAYPGDDAYLNWLGRLRPHADRCLFVVAPDVVGDHFATLARSLPMLRRIRDLGFPVAFAAQNFMEFDTWDPWDEIDCLFLAGDTAWKLGPAAANLAAVASSLGKWVHMGRVNSRRRYDYATAIGCDSVDGTYLTFAPDANLPNVLSWTGNANAQPSLFPL</sequence>